<gene>
    <name evidence="2" type="ORF">FKX85_08265</name>
</gene>
<dbReference type="OrthoDB" id="838986at2"/>
<feature type="domain" description="HTH LytTR-type" evidence="1">
    <location>
        <begin position="40"/>
        <end position="107"/>
    </location>
</feature>
<evidence type="ECO:0000259" key="1">
    <source>
        <dbReference type="PROSITE" id="PS50930"/>
    </source>
</evidence>
<dbReference type="SMART" id="SM00850">
    <property type="entry name" value="LytTR"/>
    <property type="match status" value="1"/>
</dbReference>
<dbReference type="GO" id="GO:0003677">
    <property type="term" value="F:DNA binding"/>
    <property type="evidence" value="ECO:0007669"/>
    <property type="project" value="InterPro"/>
</dbReference>
<dbReference type="Proteomes" id="UP000316614">
    <property type="component" value="Chromosome"/>
</dbReference>
<sequence>MNTQDFLILKNESNLVRIELEHIVYLTIKDYILTCATVCGERFKCSNSLKAVEGGLPPHFVRINRNTVINTDCARVLCSKKRTVVMKDQSAHHVAYRRMGEVKTFFG</sequence>
<dbReference type="PROSITE" id="PS50930">
    <property type="entry name" value="HTH_LYTTR"/>
    <property type="match status" value="1"/>
</dbReference>
<dbReference type="RefSeq" id="WP_141614283.1">
    <property type="nucleotide sequence ID" value="NZ_CP041253.1"/>
</dbReference>
<protein>
    <submittedName>
        <fullName evidence="2">LytTR family transcriptional regulator</fullName>
    </submittedName>
</protein>
<dbReference type="Gene3D" id="2.40.50.1020">
    <property type="entry name" value="LytTr DNA-binding domain"/>
    <property type="match status" value="1"/>
</dbReference>
<name>A0A514CGT3_9BACT</name>
<dbReference type="EMBL" id="CP041253">
    <property type="protein sequence ID" value="QDH79031.1"/>
    <property type="molecule type" value="Genomic_DNA"/>
</dbReference>
<dbReference type="KEGG" id="echi:FKX85_08265"/>
<reference evidence="2 3" key="1">
    <citation type="submission" date="2019-06" db="EMBL/GenBank/DDBJ databases">
        <title>Echinicola alkalisoli sp. nov. isolated from saline soil.</title>
        <authorList>
            <person name="Sun J.-Q."/>
            <person name="Xu L."/>
        </authorList>
    </citation>
    <scope>NUCLEOTIDE SEQUENCE [LARGE SCALE GENOMIC DNA]</scope>
    <source>
        <strain evidence="2 3">LN3S3</strain>
    </source>
</reference>
<evidence type="ECO:0000313" key="3">
    <source>
        <dbReference type="Proteomes" id="UP000316614"/>
    </source>
</evidence>
<proteinExistence type="predicted"/>
<accession>A0A514CGT3</accession>
<dbReference type="Pfam" id="PF04397">
    <property type="entry name" value="LytTR"/>
    <property type="match status" value="1"/>
</dbReference>
<dbReference type="InterPro" id="IPR007492">
    <property type="entry name" value="LytTR_DNA-bd_dom"/>
</dbReference>
<keyword evidence="3" id="KW-1185">Reference proteome</keyword>
<organism evidence="2 3">
    <name type="scientific">Echinicola soli</name>
    <dbReference type="NCBI Taxonomy" id="2591634"/>
    <lineage>
        <taxon>Bacteria</taxon>
        <taxon>Pseudomonadati</taxon>
        <taxon>Bacteroidota</taxon>
        <taxon>Cytophagia</taxon>
        <taxon>Cytophagales</taxon>
        <taxon>Cyclobacteriaceae</taxon>
        <taxon>Echinicola</taxon>
    </lineage>
</organism>
<dbReference type="AlphaFoldDB" id="A0A514CGT3"/>
<evidence type="ECO:0000313" key="2">
    <source>
        <dbReference type="EMBL" id="QDH79031.1"/>
    </source>
</evidence>